<dbReference type="AlphaFoldDB" id="S8EML6"/>
<gene>
    <name evidence="2" type="ORF">FOMPIDRAFT_1021248</name>
</gene>
<evidence type="ECO:0000256" key="1">
    <source>
        <dbReference type="SAM" id="MobiDB-lite"/>
    </source>
</evidence>
<feature type="region of interest" description="Disordered" evidence="1">
    <location>
        <begin position="93"/>
        <end position="138"/>
    </location>
</feature>
<name>S8EML6_FOMSC</name>
<proteinExistence type="predicted"/>
<evidence type="ECO:0000313" key="2">
    <source>
        <dbReference type="EMBL" id="EPT05403.1"/>
    </source>
</evidence>
<feature type="compositionally biased region" description="Acidic residues" evidence="1">
    <location>
        <begin position="97"/>
        <end position="118"/>
    </location>
</feature>
<sequence length="138" mass="14963">MRLIAESGQQRSIQGLLLRDGTMHFGIMLAVEIANTIPAITDVGYLDGLNDISQVILLSRFFLNLRNTIHATLDTESNPSDLRFSLKQSFGGSIDFGDGDDAVAEGRDGDDEDIEEFACDGHSPEDIGTENGSHHGEL</sequence>
<protein>
    <submittedName>
        <fullName evidence="2">Uncharacterized protein</fullName>
    </submittedName>
</protein>
<dbReference type="Proteomes" id="UP000015241">
    <property type="component" value="Unassembled WGS sequence"/>
</dbReference>
<reference evidence="2 3" key="1">
    <citation type="journal article" date="2012" name="Science">
        <title>The Paleozoic origin of enzymatic lignin decomposition reconstructed from 31 fungal genomes.</title>
        <authorList>
            <person name="Floudas D."/>
            <person name="Binder M."/>
            <person name="Riley R."/>
            <person name="Barry K."/>
            <person name="Blanchette R.A."/>
            <person name="Henrissat B."/>
            <person name="Martinez A.T."/>
            <person name="Otillar R."/>
            <person name="Spatafora J.W."/>
            <person name="Yadav J.S."/>
            <person name="Aerts A."/>
            <person name="Benoit I."/>
            <person name="Boyd A."/>
            <person name="Carlson A."/>
            <person name="Copeland A."/>
            <person name="Coutinho P.M."/>
            <person name="de Vries R.P."/>
            <person name="Ferreira P."/>
            <person name="Findley K."/>
            <person name="Foster B."/>
            <person name="Gaskell J."/>
            <person name="Glotzer D."/>
            <person name="Gorecki P."/>
            <person name="Heitman J."/>
            <person name="Hesse C."/>
            <person name="Hori C."/>
            <person name="Igarashi K."/>
            <person name="Jurgens J.A."/>
            <person name="Kallen N."/>
            <person name="Kersten P."/>
            <person name="Kohler A."/>
            <person name="Kuees U."/>
            <person name="Kumar T.K.A."/>
            <person name="Kuo A."/>
            <person name="LaButti K."/>
            <person name="Larrondo L.F."/>
            <person name="Lindquist E."/>
            <person name="Ling A."/>
            <person name="Lombard V."/>
            <person name="Lucas S."/>
            <person name="Lundell T."/>
            <person name="Martin R."/>
            <person name="McLaughlin D.J."/>
            <person name="Morgenstern I."/>
            <person name="Morin E."/>
            <person name="Murat C."/>
            <person name="Nagy L.G."/>
            <person name="Nolan M."/>
            <person name="Ohm R.A."/>
            <person name="Patyshakuliyeva A."/>
            <person name="Rokas A."/>
            <person name="Ruiz-Duenas F.J."/>
            <person name="Sabat G."/>
            <person name="Salamov A."/>
            <person name="Samejima M."/>
            <person name="Schmutz J."/>
            <person name="Slot J.C."/>
            <person name="St John F."/>
            <person name="Stenlid J."/>
            <person name="Sun H."/>
            <person name="Sun S."/>
            <person name="Syed K."/>
            <person name="Tsang A."/>
            <person name="Wiebenga A."/>
            <person name="Young D."/>
            <person name="Pisabarro A."/>
            <person name="Eastwood D.C."/>
            <person name="Martin F."/>
            <person name="Cullen D."/>
            <person name="Grigoriev I.V."/>
            <person name="Hibbett D.S."/>
        </authorList>
    </citation>
    <scope>NUCLEOTIDE SEQUENCE</scope>
    <source>
        <strain evidence="3">FP-58527</strain>
    </source>
</reference>
<accession>S8EML6</accession>
<keyword evidence="3" id="KW-1185">Reference proteome</keyword>
<organism evidence="2 3">
    <name type="scientific">Fomitopsis schrenkii</name>
    <name type="common">Brown rot fungus</name>
    <dbReference type="NCBI Taxonomy" id="2126942"/>
    <lineage>
        <taxon>Eukaryota</taxon>
        <taxon>Fungi</taxon>
        <taxon>Dikarya</taxon>
        <taxon>Basidiomycota</taxon>
        <taxon>Agaricomycotina</taxon>
        <taxon>Agaricomycetes</taxon>
        <taxon>Polyporales</taxon>
        <taxon>Fomitopsis</taxon>
    </lineage>
</organism>
<evidence type="ECO:0000313" key="3">
    <source>
        <dbReference type="Proteomes" id="UP000015241"/>
    </source>
</evidence>
<dbReference type="OrthoDB" id="2804213at2759"/>
<dbReference type="EMBL" id="KE504123">
    <property type="protein sequence ID" value="EPT05403.1"/>
    <property type="molecule type" value="Genomic_DNA"/>
</dbReference>
<dbReference type="InParanoid" id="S8EML6"/>
<dbReference type="HOGENOM" id="CLU_2015323_0_0_1"/>